<dbReference type="STRING" id="314230.DSM3645_20697"/>
<dbReference type="Pfam" id="PF07596">
    <property type="entry name" value="SBP_bac_10"/>
    <property type="match status" value="1"/>
</dbReference>
<comment type="caution">
    <text evidence="3">The sequence shown here is derived from an EMBL/GenBank/DDBJ whole genome shotgun (WGS) entry which is preliminary data.</text>
</comment>
<evidence type="ECO:0000313" key="4">
    <source>
        <dbReference type="Proteomes" id="UP000004358"/>
    </source>
</evidence>
<dbReference type="NCBIfam" id="TIGR04294">
    <property type="entry name" value="pre_pil_HX9DG"/>
    <property type="match status" value="1"/>
</dbReference>
<dbReference type="SUPFAM" id="SSF54523">
    <property type="entry name" value="Pili subunits"/>
    <property type="match status" value="1"/>
</dbReference>
<dbReference type="InterPro" id="IPR027558">
    <property type="entry name" value="Pre_pil_HX9DG_C"/>
</dbReference>
<proteinExistence type="predicted"/>
<dbReference type="RefSeq" id="WP_002652036.1">
    <property type="nucleotide sequence ID" value="NZ_CH672376.1"/>
</dbReference>
<dbReference type="PANTHER" id="PTHR30093:SF2">
    <property type="entry name" value="TYPE II SECRETION SYSTEM PROTEIN H"/>
    <property type="match status" value="1"/>
</dbReference>
<dbReference type="PROSITE" id="PS00409">
    <property type="entry name" value="PROKAR_NTER_METHYL"/>
    <property type="match status" value="1"/>
</dbReference>
<reference evidence="3 4" key="1">
    <citation type="submission" date="2006-02" db="EMBL/GenBank/DDBJ databases">
        <authorList>
            <person name="Amann R."/>
            <person name="Ferriera S."/>
            <person name="Johnson J."/>
            <person name="Kravitz S."/>
            <person name="Halpern A."/>
            <person name="Remington K."/>
            <person name="Beeson K."/>
            <person name="Tran B."/>
            <person name="Rogers Y.-H."/>
            <person name="Friedman R."/>
            <person name="Venter J.C."/>
        </authorList>
    </citation>
    <scope>NUCLEOTIDE SEQUENCE [LARGE SCALE GENOMIC DNA]</scope>
    <source>
        <strain evidence="3 4">DSM 3645</strain>
    </source>
</reference>
<dbReference type="Gene3D" id="3.30.700.10">
    <property type="entry name" value="Glycoprotein, Type 4 Pilin"/>
    <property type="match status" value="1"/>
</dbReference>
<evidence type="ECO:0000259" key="2">
    <source>
        <dbReference type="Pfam" id="PF07596"/>
    </source>
</evidence>
<protein>
    <submittedName>
        <fullName evidence="3">General secretion pathway protein G-like protein</fullName>
    </submittedName>
</protein>
<dbReference type="PANTHER" id="PTHR30093">
    <property type="entry name" value="GENERAL SECRETION PATHWAY PROTEIN G"/>
    <property type="match status" value="1"/>
</dbReference>
<dbReference type="AlphaFoldDB" id="A3ZQT9"/>
<feature type="domain" description="DUF1559" evidence="2">
    <location>
        <begin position="35"/>
        <end position="320"/>
    </location>
</feature>
<gene>
    <name evidence="3" type="ORF">DSM3645_20697</name>
</gene>
<dbReference type="NCBIfam" id="TIGR02532">
    <property type="entry name" value="IV_pilin_GFxxxE"/>
    <property type="match status" value="1"/>
</dbReference>
<dbReference type="HOGENOM" id="CLU_041661_0_0_0"/>
<name>A3ZQT9_9BACT</name>
<dbReference type="Pfam" id="PF07963">
    <property type="entry name" value="N_methyl"/>
    <property type="match status" value="1"/>
</dbReference>
<evidence type="ECO:0000256" key="1">
    <source>
        <dbReference type="SAM" id="Phobius"/>
    </source>
</evidence>
<keyword evidence="1" id="KW-1133">Transmembrane helix</keyword>
<dbReference type="EMBL" id="AANZ01000006">
    <property type="protein sequence ID" value="EAQ81029.1"/>
    <property type="molecule type" value="Genomic_DNA"/>
</dbReference>
<dbReference type="Proteomes" id="UP000004358">
    <property type="component" value="Unassembled WGS sequence"/>
</dbReference>
<organism evidence="3 4">
    <name type="scientific">Blastopirellula marina DSM 3645</name>
    <dbReference type="NCBI Taxonomy" id="314230"/>
    <lineage>
        <taxon>Bacteria</taxon>
        <taxon>Pseudomonadati</taxon>
        <taxon>Planctomycetota</taxon>
        <taxon>Planctomycetia</taxon>
        <taxon>Pirellulales</taxon>
        <taxon>Pirellulaceae</taxon>
        <taxon>Blastopirellula</taxon>
    </lineage>
</organism>
<keyword evidence="1" id="KW-0812">Transmembrane</keyword>
<dbReference type="InterPro" id="IPR012902">
    <property type="entry name" value="N_methyl_site"/>
</dbReference>
<dbReference type="InterPro" id="IPR045584">
    <property type="entry name" value="Pilin-like"/>
</dbReference>
<sequence>MQTSKLSRRGFTLVELLVVIAIIGVLIALLLPAVQQAREAARRMQCTNNLKQMGLAVHNFADTQNGLPPSTIGYNSSAEGSQARASFFILILPYLEQNAAYDFISSKTNNLSGLVTNAAFWNTLSTSERESLTFSPYFCPSRRSDATVMDDGPTTYAAESVHGPRGDYAIVQGRDTRHWANWLMNDQESSASSQMGPIRAARWSPTVASWRPRDTFARWQDGTSNQIVVGEKHIQKDDLNICSTNAGTTEQRQEQSDCSIISLGDWTTMPSGRSFNAGIARSPNDPVSFNEDGAHWGSSHPGVCNFLFGDGSVRPLSVTIPTGNGSSFLLSQLGNVADGNVTVIP</sequence>
<keyword evidence="1" id="KW-0472">Membrane</keyword>
<evidence type="ECO:0000313" key="3">
    <source>
        <dbReference type="EMBL" id="EAQ81029.1"/>
    </source>
</evidence>
<dbReference type="eggNOG" id="COG4968">
    <property type="taxonomic scope" value="Bacteria"/>
</dbReference>
<dbReference type="InterPro" id="IPR011453">
    <property type="entry name" value="DUF1559"/>
</dbReference>
<feature type="transmembrane region" description="Helical" evidence="1">
    <location>
        <begin position="12"/>
        <end position="34"/>
    </location>
</feature>
<accession>A3ZQT9</accession>